<dbReference type="PANTHER" id="PTHR46698">
    <property type="entry name" value="CROSSVEINLESS 2"/>
    <property type="match status" value="1"/>
</dbReference>
<dbReference type="GeneID" id="20238652"/>
<dbReference type="KEGG" id="lgi:LOTGIDRAFT_161256"/>
<proteinExistence type="predicted"/>
<dbReference type="Gene3D" id="2.10.70.10">
    <property type="entry name" value="Complement Module, domain 1"/>
    <property type="match status" value="2"/>
</dbReference>
<protein>
    <recommendedName>
        <fullName evidence="5">Pacifastin domain-containing protein</fullName>
    </recommendedName>
</protein>
<dbReference type="InterPro" id="IPR052424">
    <property type="entry name" value="Kielin_Chordin-BMP_Reg"/>
</dbReference>
<dbReference type="OrthoDB" id="6131386at2759"/>
<evidence type="ECO:0000256" key="4">
    <source>
        <dbReference type="SAM" id="SignalP"/>
    </source>
</evidence>
<keyword evidence="3 4" id="KW-0732">Signal</keyword>
<name>V4AH96_LOTGI</name>
<keyword evidence="2" id="KW-0964">Secreted</keyword>
<dbReference type="STRING" id="225164.V4AH96"/>
<dbReference type="Pfam" id="PF05375">
    <property type="entry name" value="Pacifastin_I"/>
    <property type="match status" value="1"/>
</dbReference>
<evidence type="ECO:0000256" key="2">
    <source>
        <dbReference type="ARBA" id="ARBA00022525"/>
    </source>
</evidence>
<evidence type="ECO:0000259" key="5">
    <source>
        <dbReference type="Pfam" id="PF05375"/>
    </source>
</evidence>
<gene>
    <name evidence="6" type="ORF">LOTGIDRAFT_161256</name>
</gene>
<dbReference type="GO" id="GO:0030414">
    <property type="term" value="F:peptidase inhibitor activity"/>
    <property type="evidence" value="ECO:0007669"/>
    <property type="project" value="InterPro"/>
</dbReference>
<evidence type="ECO:0000256" key="3">
    <source>
        <dbReference type="ARBA" id="ARBA00022729"/>
    </source>
</evidence>
<organism evidence="6 7">
    <name type="scientific">Lottia gigantea</name>
    <name type="common">Giant owl limpet</name>
    <dbReference type="NCBI Taxonomy" id="225164"/>
    <lineage>
        <taxon>Eukaryota</taxon>
        <taxon>Metazoa</taxon>
        <taxon>Spiralia</taxon>
        <taxon>Lophotrochozoa</taxon>
        <taxon>Mollusca</taxon>
        <taxon>Gastropoda</taxon>
        <taxon>Patellogastropoda</taxon>
        <taxon>Lottioidea</taxon>
        <taxon>Lottiidae</taxon>
        <taxon>Lottia</taxon>
    </lineage>
</organism>
<feature type="chain" id="PRO_5004717183" description="Pacifastin domain-containing protein" evidence="4">
    <location>
        <begin position="20"/>
        <end position="108"/>
    </location>
</feature>
<dbReference type="AlphaFoldDB" id="V4AH96"/>
<dbReference type="OMA" id="MIICTEM"/>
<dbReference type="SUPFAM" id="SSF57603">
    <property type="entry name" value="FnI-like domain"/>
    <property type="match status" value="2"/>
</dbReference>
<dbReference type="PANTHER" id="PTHR46698:SF6">
    <property type="entry name" value="KIELIN_CHORDIN-LIKE PROTEIN"/>
    <property type="match status" value="1"/>
</dbReference>
<dbReference type="EMBL" id="KB201802">
    <property type="protein sequence ID" value="ESO94555.1"/>
    <property type="molecule type" value="Genomic_DNA"/>
</dbReference>
<dbReference type="RefSeq" id="XP_009054830.1">
    <property type="nucleotide sequence ID" value="XM_009056582.1"/>
</dbReference>
<comment type="subcellular location">
    <subcellularLocation>
        <location evidence="1">Secreted</location>
    </subcellularLocation>
</comment>
<dbReference type="InterPro" id="IPR008037">
    <property type="entry name" value="Pacifastin_dom"/>
</dbReference>
<dbReference type="GO" id="GO:0030513">
    <property type="term" value="P:positive regulation of BMP signaling pathway"/>
    <property type="evidence" value="ECO:0007669"/>
    <property type="project" value="TreeGrafter"/>
</dbReference>
<evidence type="ECO:0000313" key="7">
    <source>
        <dbReference type="Proteomes" id="UP000030746"/>
    </source>
</evidence>
<feature type="signal peptide" evidence="4">
    <location>
        <begin position="1"/>
        <end position="19"/>
    </location>
</feature>
<sequence length="108" mass="11582">MKILMIMVVLLVCLYGAYSIPIQGVCNYNGQQHKVGDTFKSSDNCNTCGCGGMGMIFCTQRACIKTCSYNGQSYFPGLTFKSADGCNDCDCQNNGAVVCTERACATLV</sequence>
<feature type="domain" description="Pacifastin" evidence="5">
    <location>
        <begin position="76"/>
        <end position="106"/>
    </location>
</feature>
<dbReference type="Proteomes" id="UP000030746">
    <property type="component" value="Unassembled WGS sequence"/>
</dbReference>
<dbReference type="HOGENOM" id="CLU_2199938_0_0_1"/>
<evidence type="ECO:0000313" key="6">
    <source>
        <dbReference type="EMBL" id="ESO94555.1"/>
    </source>
</evidence>
<dbReference type="CTD" id="20238652"/>
<keyword evidence="7" id="KW-1185">Reference proteome</keyword>
<accession>V4AH96</accession>
<reference evidence="6 7" key="1">
    <citation type="journal article" date="2013" name="Nature">
        <title>Insights into bilaterian evolution from three spiralian genomes.</title>
        <authorList>
            <person name="Simakov O."/>
            <person name="Marletaz F."/>
            <person name="Cho S.J."/>
            <person name="Edsinger-Gonzales E."/>
            <person name="Havlak P."/>
            <person name="Hellsten U."/>
            <person name="Kuo D.H."/>
            <person name="Larsson T."/>
            <person name="Lv J."/>
            <person name="Arendt D."/>
            <person name="Savage R."/>
            <person name="Osoegawa K."/>
            <person name="de Jong P."/>
            <person name="Grimwood J."/>
            <person name="Chapman J.A."/>
            <person name="Shapiro H."/>
            <person name="Aerts A."/>
            <person name="Otillar R.P."/>
            <person name="Terry A.Y."/>
            <person name="Boore J.L."/>
            <person name="Grigoriev I.V."/>
            <person name="Lindberg D.R."/>
            <person name="Seaver E.C."/>
            <person name="Weisblat D.A."/>
            <person name="Putnam N.H."/>
            <person name="Rokhsar D.S."/>
        </authorList>
    </citation>
    <scope>NUCLEOTIDE SEQUENCE [LARGE SCALE GENOMIC DNA]</scope>
</reference>
<dbReference type="GO" id="GO:0005576">
    <property type="term" value="C:extracellular region"/>
    <property type="evidence" value="ECO:0007669"/>
    <property type="project" value="UniProtKB-SubCell"/>
</dbReference>
<evidence type="ECO:0000256" key="1">
    <source>
        <dbReference type="ARBA" id="ARBA00004613"/>
    </source>
</evidence>